<keyword evidence="3" id="KW-1185">Reference proteome</keyword>
<proteinExistence type="predicted"/>
<keyword evidence="1" id="KW-0472">Membrane</keyword>
<dbReference type="AlphaFoldDB" id="A0AAD5UMS1"/>
<keyword evidence="1" id="KW-1133">Transmembrane helix</keyword>
<sequence>MSESQGEKYSRLVKQINIPPSQLNTPFGRLALKLKEYTATPSDISTLNSIKSWFTFLPTGTAIVCGIAAYRFTKLIQAFTKFKKVEFDRKGFEQELFSDSELNAKQNGNTYQVQNEDTQVQNENAQVQNENTLPQVTGTNKIVKVNQYGDVVEEDPKI</sequence>
<evidence type="ECO:0000256" key="1">
    <source>
        <dbReference type="SAM" id="Phobius"/>
    </source>
</evidence>
<evidence type="ECO:0000313" key="2">
    <source>
        <dbReference type="EMBL" id="KAJ3258999.1"/>
    </source>
</evidence>
<organism evidence="2 3">
    <name type="scientific">Boothiomyces macroporosus</name>
    <dbReference type="NCBI Taxonomy" id="261099"/>
    <lineage>
        <taxon>Eukaryota</taxon>
        <taxon>Fungi</taxon>
        <taxon>Fungi incertae sedis</taxon>
        <taxon>Chytridiomycota</taxon>
        <taxon>Chytridiomycota incertae sedis</taxon>
        <taxon>Chytridiomycetes</taxon>
        <taxon>Rhizophydiales</taxon>
        <taxon>Terramycetaceae</taxon>
        <taxon>Boothiomyces</taxon>
    </lineage>
</organism>
<protein>
    <submittedName>
        <fullName evidence="2">Uncharacterized protein</fullName>
    </submittedName>
</protein>
<comment type="caution">
    <text evidence="2">The sequence shown here is derived from an EMBL/GenBank/DDBJ whole genome shotgun (WGS) entry which is preliminary data.</text>
</comment>
<dbReference type="Proteomes" id="UP001210925">
    <property type="component" value="Unassembled WGS sequence"/>
</dbReference>
<feature type="transmembrane region" description="Helical" evidence="1">
    <location>
        <begin position="53"/>
        <end position="73"/>
    </location>
</feature>
<name>A0AAD5UMS1_9FUNG</name>
<keyword evidence="1" id="KW-0812">Transmembrane</keyword>
<accession>A0AAD5UMS1</accession>
<evidence type="ECO:0000313" key="3">
    <source>
        <dbReference type="Proteomes" id="UP001210925"/>
    </source>
</evidence>
<dbReference type="EMBL" id="JADGKB010000022">
    <property type="protein sequence ID" value="KAJ3258999.1"/>
    <property type="molecule type" value="Genomic_DNA"/>
</dbReference>
<reference evidence="2" key="1">
    <citation type="submission" date="2020-05" db="EMBL/GenBank/DDBJ databases">
        <title>Phylogenomic resolution of chytrid fungi.</title>
        <authorList>
            <person name="Stajich J.E."/>
            <person name="Amses K."/>
            <person name="Simmons R."/>
            <person name="Seto K."/>
            <person name="Myers J."/>
            <person name="Bonds A."/>
            <person name="Quandt C.A."/>
            <person name="Barry K."/>
            <person name="Liu P."/>
            <person name="Grigoriev I."/>
            <person name="Longcore J.E."/>
            <person name="James T.Y."/>
        </authorList>
    </citation>
    <scope>NUCLEOTIDE SEQUENCE</scope>
    <source>
        <strain evidence="2">PLAUS21</strain>
    </source>
</reference>
<gene>
    <name evidence="2" type="ORF">HK103_003140</name>
</gene>